<name>A0A0F9JEJ4_9ZZZZ</name>
<reference evidence="1" key="1">
    <citation type="journal article" date="2015" name="Nature">
        <title>Complex archaea that bridge the gap between prokaryotes and eukaryotes.</title>
        <authorList>
            <person name="Spang A."/>
            <person name="Saw J.H."/>
            <person name="Jorgensen S.L."/>
            <person name="Zaremba-Niedzwiedzka K."/>
            <person name="Martijn J."/>
            <person name="Lind A.E."/>
            <person name="van Eijk R."/>
            <person name="Schleper C."/>
            <person name="Guy L."/>
            <person name="Ettema T.J."/>
        </authorList>
    </citation>
    <scope>NUCLEOTIDE SEQUENCE</scope>
</reference>
<dbReference type="AlphaFoldDB" id="A0A0F9JEJ4"/>
<sequence length="41" mass="5153">MPTWLNARDLYRDLAKWEEREPFTTWFTLTVEADYKIDEDW</sequence>
<accession>A0A0F9JEJ4</accession>
<dbReference type="EMBL" id="LAZR01010206">
    <property type="protein sequence ID" value="KKM68229.1"/>
    <property type="molecule type" value="Genomic_DNA"/>
</dbReference>
<comment type="caution">
    <text evidence="1">The sequence shown here is derived from an EMBL/GenBank/DDBJ whole genome shotgun (WGS) entry which is preliminary data.</text>
</comment>
<protein>
    <submittedName>
        <fullName evidence="1">Uncharacterized protein</fullName>
    </submittedName>
</protein>
<evidence type="ECO:0000313" key="1">
    <source>
        <dbReference type="EMBL" id="KKM68229.1"/>
    </source>
</evidence>
<organism evidence="1">
    <name type="scientific">marine sediment metagenome</name>
    <dbReference type="NCBI Taxonomy" id="412755"/>
    <lineage>
        <taxon>unclassified sequences</taxon>
        <taxon>metagenomes</taxon>
        <taxon>ecological metagenomes</taxon>
    </lineage>
</organism>
<proteinExistence type="predicted"/>
<gene>
    <name evidence="1" type="ORF">LCGC14_1462860</name>
</gene>
<feature type="non-terminal residue" evidence="1">
    <location>
        <position position="41"/>
    </location>
</feature>